<dbReference type="Pfam" id="PF23355">
    <property type="entry name" value="IFT52_GIFT"/>
    <property type="match status" value="1"/>
</dbReference>
<evidence type="ECO:0000313" key="2">
    <source>
        <dbReference type="EMBL" id="KAA6368246.1"/>
    </source>
</evidence>
<gene>
    <name evidence="2" type="ORF">EZS28_036227</name>
</gene>
<dbReference type="EMBL" id="SNRW01017540">
    <property type="protein sequence ID" value="KAA6368246.1"/>
    <property type="molecule type" value="Genomic_DNA"/>
</dbReference>
<name>A0A5J4UBP7_9EUKA</name>
<dbReference type="AlphaFoldDB" id="A0A5J4UBP7"/>
<dbReference type="Proteomes" id="UP000324800">
    <property type="component" value="Unassembled WGS sequence"/>
</dbReference>
<feature type="domain" description="IFT52 GIFT" evidence="1">
    <location>
        <begin position="13"/>
        <end position="70"/>
    </location>
</feature>
<evidence type="ECO:0000259" key="1">
    <source>
        <dbReference type="Pfam" id="PF23355"/>
    </source>
</evidence>
<protein>
    <recommendedName>
        <fullName evidence="1">IFT52 GIFT domain-containing protein</fullName>
    </recommendedName>
</protein>
<sequence>MLIKITKAEFDTVFQHYGVAENPACVISSVYVGQPDPKCAFISDGVLNREIAREANGAKEQGSEKRIITTGKKEQVPILSSVKQNTAMQRPIAASVENIIIINCQKDTTFKLDTLDFEEPDLLVFKQIIFIDTEQCLADISECDIMAFLDDTHIQNMLQMYVSITHLIEYDKIVYSDTTIHIEHIGDKCEYDDNDARNVTVRLFILGKRVRLSSRNEQVEFSNIEKFISSNPKTLNVGANIAGVRLGESSNHVKMENCMENKFAMRFDYIPQIKQFGIEKRFKLKIHLKYDLCDGPSFKQFQAYTIKKQANFFSGATTSIFVLRCGTEIVGYQKEFSDTVILIDTEQCLADVQLAADEYPLTLILKDIFARSQNAISWHLLMILIFEFDWIQTRQDPNDPDQWILWRQHA</sequence>
<dbReference type="OrthoDB" id="10259368at2759"/>
<dbReference type="InterPro" id="IPR055458">
    <property type="entry name" value="IFT52_GIFT"/>
</dbReference>
<accession>A0A5J4UBP7</accession>
<organism evidence="2 3">
    <name type="scientific">Streblomastix strix</name>
    <dbReference type="NCBI Taxonomy" id="222440"/>
    <lineage>
        <taxon>Eukaryota</taxon>
        <taxon>Metamonada</taxon>
        <taxon>Preaxostyla</taxon>
        <taxon>Oxymonadida</taxon>
        <taxon>Streblomastigidae</taxon>
        <taxon>Streblomastix</taxon>
    </lineage>
</organism>
<proteinExistence type="predicted"/>
<comment type="caution">
    <text evidence="2">The sequence shown here is derived from an EMBL/GenBank/DDBJ whole genome shotgun (WGS) entry which is preliminary data.</text>
</comment>
<reference evidence="2 3" key="1">
    <citation type="submission" date="2019-03" db="EMBL/GenBank/DDBJ databases">
        <title>Single cell metagenomics reveals metabolic interactions within the superorganism composed of flagellate Streblomastix strix and complex community of Bacteroidetes bacteria on its surface.</title>
        <authorList>
            <person name="Treitli S.C."/>
            <person name="Kolisko M."/>
            <person name="Husnik F."/>
            <person name="Keeling P."/>
            <person name="Hampl V."/>
        </authorList>
    </citation>
    <scope>NUCLEOTIDE SEQUENCE [LARGE SCALE GENOMIC DNA]</scope>
    <source>
        <strain evidence="2">ST1C</strain>
    </source>
</reference>
<evidence type="ECO:0000313" key="3">
    <source>
        <dbReference type="Proteomes" id="UP000324800"/>
    </source>
</evidence>